<dbReference type="InterPro" id="IPR053169">
    <property type="entry name" value="MUG_Protein"/>
</dbReference>
<evidence type="ECO:0000256" key="1">
    <source>
        <dbReference type="SAM" id="SignalP"/>
    </source>
</evidence>
<dbReference type="Gene3D" id="1.50.10.20">
    <property type="match status" value="1"/>
</dbReference>
<dbReference type="PANTHER" id="PTHR47791">
    <property type="entry name" value="MEIOTICALLY UP-REGULATED GENE 191 PROTEIN"/>
    <property type="match status" value="1"/>
</dbReference>
<protein>
    <submittedName>
        <fullName evidence="2">Glycosyl hydrolase family 76-domain-containing protein</fullName>
    </submittedName>
</protein>
<dbReference type="Pfam" id="PF03663">
    <property type="entry name" value="Glyco_hydro_76"/>
    <property type="match status" value="1"/>
</dbReference>
<dbReference type="OrthoDB" id="9984024at2759"/>
<accession>A0A5C3M415</accession>
<feature type="signal peptide" evidence="1">
    <location>
        <begin position="1"/>
        <end position="18"/>
    </location>
</feature>
<dbReference type="PANTHER" id="PTHR47791:SF3">
    <property type="entry name" value="MEIOTICALLY UP-REGULATED GENE 191 PROTEIN"/>
    <property type="match status" value="1"/>
</dbReference>
<feature type="chain" id="PRO_5022718468" evidence="1">
    <location>
        <begin position="19"/>
        <end position="346"/>
    </location>
</feature>
<reference evidence="2 3" key="1">
    <citation type="journal article" date="2019" name="Nat. Ecol. Evol.">
        <title>Megaphylogeny resolves global patterns of mushroom evolution.</title>
        <authorList>
            <person name="Varga T."/>
            <person name="Krizsan K."/>
            <person name="Foldi C."/>
            <person name="Dima B."/>
            <person name="Sanchez-Garcia M."/>
            <person name="Sanchez-Ramirez S."/>
            <person name="Szollosi G.J."/>
            <person name="Szarkandi J.G."/>
            <person name="Papp V."/>
            <person name="Albert L."/>
            <person name="Andreopoulos W."/>
            <person name="Angelini C."/>
            <person name="Antonin V."/>
            <person name="Barry K.W."/>
            <person name="Bougher N.L."/>
            <person name="Buchanan P."/>
            <person name="Buyck B."/>
            <person name="Bense V."/>
            <person name="Catcheside P."/>
            <person name="Chovatia M."/>
            <person name="Cooper J."/>
            <person name="Damon W."/>
            <person name="Desjardin D."/>
            <person name="Finy P."/>
            <person name="Geml J."/>
            <person name="Haridas S."/>
            <person name="Hughes K."/>
            <person name="Justo A."/>
            <person name="Karasinski D."/>
            <person name="Kautmanova I."/>
            <person name="Kiss B."/>
            <person name="Kocsube S."/>
            <person name="Kotiranta H."/>
            <person name="LaButti K.M."/>
            <person name="Lechner B.E."/>
            <person name="Liimatainen K."/>
            <person name="Lipzen A."/>
            <person name="Lukacs Z."/>
            <person name="Mihaltcheva S."/>
            <person name="Morgado L.N."/>
            <person name="Niskanen T."/>
            <person name="Noordeloos M.E."/>
            <person name="Ohm R.A."/>
            <person name="Ortiz-Santana B."/>
            <person name="Ovrebo C."/>
            <person name="Racz N."/>
            <person name="Riley R."/>
            <person name="Savchenko A."/>
            <person name="Shiryaev A."/>
            <person name="Soop K."/>
            <person name="Spirin V."/>
            <person name="Szebenyi C."/>
            <person name="Tomsovsky M."/>
            <person name="Tulloss R.E."/>
            <person name="Uehling J."/>
            <person name="Grigoriev I.V."/>
            <person name="Vagvolgyi C."/>
            <person name="Papp T."/>
            <person name="Martin F.M."/>
            <person name="Miettinen O."/>
            <person name="Hibbett D.S."/>
            <person name="Nagy L.G."/>
        </authorList>
    </citation>
    <scope>NUCLEOTIDE SEQUENCE [LARGE SCALE GENOMIC DNA]</scope>
    <source>
        <strain evidence="2 3">CBS 166.37</strain>
    </source>
</reference>
<keyword evidence="2" id="KW-0378">Hydrolase</keyword>
<dbReference type="STRING" id="68775.A0A5C3M415"/>
<organism evidence="2 3">
    <name type="scientific">Crucibulum laeve</name>
    <dbReference type="NCBI Taxonomy" id="68775"/>
    <lineage>
        <taxon>Eukaryota</taxon>
        <taxon>Fungi</taxon>
        <taxon>Dikarya</taxon>
        <taxon>Basidiomycota</taxon>
        <taxon>Agaricomycotina</taxon>
        <taxon>Agaricomycetes</taxon>
        <taxon>Agaricomycetidae</taxon>
        <taxon>Agaricales</taxon>
        <taxon>Agaricineae</taxon>
        <taxon>Nidulariaceae</taxon>
        <taxon>Crucibulum</taxon>
    </lineage>
</organism>
<name>A0A5C3M415_9AGAR</name>
<sequence>MLLSAGITFLSLLSTTYAQDLSVSTSWKKFSNTRLLAERIKVSQDAIDNILPQLNVATGEFNSRRWAQAAISAYRAYEDFDLLVHAIATWNHVTEFVITGAQVNAKTNPRKNFPIADSCEGATMAGGVFWISNRTTSDEQSINSITTGFIDASTFALLAEIIRDAKYKNAAILSAQWIKAHNINSNKIILDSVNSHDCSRSPSTWIFTYNSGKYIEGLSVVSDITGDAQWRGSMLEIIAAAVKSTKWQGADGIITEGASPNDNNDGVGFKSIYLRGLSEAFGRNPSNTNFRILLHKYIDVQYNALLDLAVTGSSYSSRWNGPPQAFTTWVQLTALDILGSAIIANN</sequence>
<dbReference type="EMBL" id="ML213599">
    <property type="protein sequence ID" value="TFK39567.1"/>
    <property type="molecule type" value="Genomic_DNA"/>
</dbReference>
<dbReference type="Proteomes" id="UP000308652">
    <property type="component" value="Unassembled WGS sequence"/>
</dbReference>
<evidence type="ECO:0000313" key="3">
    <source>
        <dbReference type="Proteomes" id="UP000308652"/>
    </source>
</evidence>
<dbReference type="InterPro" id="IPR005198">
    <property type="entry name" value="Glyco_hydro_76"/>
</dbReference>
<dbReference type="AlphaFoldDB" id="A0A5C3M415"/>
<dbReference type="GO" id="GO:0005975">
    <property type="term" value="P:carbohydrate metabolic process"/>
    <property type="evidence" value="ECO:0007669"/>
    <property type="project" value="InterPro"/>
</dbReference>
<keyword evidence="1" id="KW-0732">Signal</keyword>
<dbReference type="GO" id="GO:0016787">
    <property type="term" value="F:hydrolase activity"/>
    <property type="evidence" value="ECO:0007669"/>
    <property type="project" value="UniProtKB-KW"/>
</dbReference>
<dbReference type="InterPro" id="IPR008928">
    <property type="entry name" value="6-hairpin_glycosidase_sf"/>
</dbReference>
<dbReference type="SUPFAM" id="SSF48208">
    <property type="entry name" value="Six-hairpin glycosidases"/>
    <property type="match status" value="1"/>
</dbReference>
<gene>
    <name evidence="2" type="ORF">BDQ12DRAFT_734901</name>
</gene>
<evidence type="ECO:0000313" key="2">
    <source>
        <dbReference type="EMBL" id="TFK39567.1"/>
    </source>
</evidence>
<keyword evidence="3" id="KW-1185">Reference proteome</keyword>
<proteinExistence type="predicted"/>